<name>A0ABV0BEE0_9SPHN</name>
<evidence type="ECO:0000313" key="2">
    <source>
        <dbReference type="Proteomes" id="UP001427805"/>
    </source>
</evidence>
<dbReference type="RefSeq" id="WP_346248973.1">
    <property type="nucleotide sequence ID" value="NZ_JBDIZK010000020.1"/>
</dbReference>
<reference evidence="1 2" key="1">
    <citation type="submission" date="2024-05" db="EMBL/GenBank/DDBJ databases">
        <title>Sphingomonas sp. HF-S3 16S ribosomal RNA gene Genome sequencing and assembly.</title>
        <authorList>
            <person name="Lee H."/>
        </authorList>
    </citation>
    <scope>NUCLEOTIDE SEQUENCE [LARGE SCALE GENOMIC DNA]</scope>
    <source>
        <strain evidence="1 2">HF-S3</strain>
    </source>
</reference>
<accession>A0ABV0BEE0</accession>
<dbReference type="EMBL" id="JBDIZK010000020">
    <property type="protein sequence ID" value="MEN3749924.1"/>
    <property type="molecule type" value="Genomic_DNA"/>
</dbReference>
<gene>
    <name evidence="1" type="ORF">TPR58_22315</name>
</gene>
<organism evidence="1 2">
    <name type="scientific">Sphingomonas rustica</name>
    <dbReference type="NCBI Taxonomy" id="3103142"/>
    <lineage>
        <taxon>Bacteria</taxon>
        <taxon>Pseudomonadati</taxon>
        <taxon>Pseudomonadota</taxon>
        <taxon>Alphaproteobacteria</taxon>
        <taxon>Sphingomonadales</taxon>
        <taxon>Sphingomonadaceae</taxon>
        <taxon>Sphingomonas</taxon>
    </lineage>
</organism>
<protein>
    <submittedName>
        <fullName evidence="1">Uncharacterized protein</fullName>
    </submittedName>
</protein>
<evidence type="ECO:0000313" key="1">
    <source>
        <dbReference type="EMBL" id="MEN3749924.1"/>
    </source>
</evidence>
<dbReference type="Proteomes" id="UP001427805">
    <property type="component" value="Unassembled WGS sequence"/>
</dbReference>
<proteinExistence type="predicted"/>
<comment type="caution">
    <text evidence="1">The sequence shown here is derived from an EMBL/GenBank/DDBJ whole genome shotgun (WGS) entry which is preliminary data.</text>
</comment>
<sequence length="57" mass="5647">MSVHVEARTVAVPAGQGRVNAPAAARVARVACARCGRVVCGHPDPVWSGVVPGSAAA</sequence>
<keyword evidence="2" id="KW-1185">Reference proteome</keyword>